<dbReference type="SUPFAM" id="SSF81301">
    <property type="entry name" value="Nucleotidyltransferase"/>
    <property type="match status" value="1"/>
</dbReference>
<comment type="caution">
    <text evidence="1">The sequence shown here is derived from an EMBL/GenBank/DDBJ whole genome shotgun (WGS) entry which is preliminary data.</text>
</comment>
<accession>A0A4Y9Y2I7</accession>
<evidence type="ECO:0000313" key="2">
    <source>
        <dbReference type="Proteomes" id="UP000298390"/>
    </source>
</evidence>
<name>A0A4Y9Y2I7_9APHY</name>
<sequence length="396" mass="44787">MLNIPEVPKDRVETLRGMPVMPLPILMFMKLQTWSDRRVSVQSYMKSRQHDEDVKDIRELLAIIRGRGGDLSTKGLLEWLPLTAVYAALGRMTEFAHNFPDTETNWRVVGAMKFVSGAERGTRDFMSFFWTRVSKRVASAEAQRCVVVGPDATAHLSLVLYLSKAAVVPPAVMRSPPTYGEICDIANRAVTIFTECGYQCCLFGSTACALYGVTRCPNDVDLVVLATPNTSTEYLKQLLVNEPNDFYLVPSKKRDANYKVLWYRLPPGARGKKRKCKVDVLVPGMLNIPAVPSAQVAYARHLPVMPLLPLLLLKLQGWTDHRDSDRRDFRLKQHVDVEDVKELLSFACDLRVRIGSRELGWLPADFVEAAQNRIHEFVGEFPESVLRWRSLGFEAF</sequence>
<gene>
    <name evidence="1" type="ORF">EVJ58_g8467</name>
</gene>
<proteinExistence type="predicted"/>
<dbReference type="EMBL" id="SEKV01000626">
    <property type="protein sequence ID" value="TFY55099.1"/>
    <property type="molecule type" value="Genomic_DNA"/>
</dbReference>
<evidence type="ECO:0000313" key="1">
    <source>
        <dbReference type="EMBL" id="TFY55099.1"/>
    </source>
</evidence>
<protein>
    <submittedName>
        <fullName evidence="1">Uncharacterized protein</fullName>
    </submittedName>
</protein>
<dbReference type="AlphaFoldDB" id="A0A4Y9Y2I7"/>
<dbReference type="Proteomes" id="UP000298390">
    <property type="component" value="Unassembled WGS sequence"/>
</dbReference>
<dbReference type="InterPro" id="IPR043519">
    <property type="entry name" value="NT_sf"/>
</dbReference>
<organism evidence="1 2">
    <name type="scientific">Rhodofomes roseus</name>
    <dbReference type="NCBI Taxonomy" id="34475"/>
    <lineage>
        <taxon>Eukaryota</taxon>
        <taxon>Fungi</taxon>
        <taxon>Dikarya</taxon>
        <taxon>Basidiomycota</taxon>
        <taxon>Agaricomycotina</taxon>
        <taxon>Agaricomycetes</taxon>
        <taxon>Polyporales</taxon>
        <taxon>Rhodofomes</taxon>
    </lineage>
</organism>
<dbReference type="Gene3D" id="3.30.460.40">
    <property type="match status" value="1"/>
</dbReference>
<reference evidence="1 2" key="1">
    <citation type="submission" date="2019-01" db="EMBL/GenBank/DDBJ databases">
        <title>Genome sequencing of the rare red list fungi Fomitopsis rosea.</title>
        <authorList>
            <person name="Buettner E."/>
            <person name="Kellner H."/>
        </authorList>
    </citation>
    <scope>NUCLEOTIDE SEQUENCE [LARGE SCALE GENOMIC DNA]</scope>
    <source>
        <strain evidence="1 2">DSM 105464</strain>
    </source>
</reference>